<name>A0AB37E3C1_9CAUL</name>
<accession>A0AB37E3C1</accession>
<protein>
    <submittedName>
        <fullName evidence="1">Uncharacterized protein</fullName>
    </submittedName>
</protein>
<dbReference type="AlphaFoldDB" id="A0AB37E3C1"/>
<gene>
    <name evidence="1" type="ORF">GYM46_00800</name>
</gene>
<dbReference type="KEGG" id="bmed:GYM46_00800"/>
<reference evidence="1 2" key="1">
    <citation type="submission" date="2020-01" db="EMBL/GenBank/DDBJ databases">
        <authorList>
            <person name="Wang S."/>
        </authorList>
    </citation>
    <scope>NUCLEOTIDE SEQUENCE [LARGE SCALE GENOMIC DNA]</scope>
    <source>
        <strain evidence="1 2">D151-2-6</strain>
    </source>
</reference>
<dbReference type="InterPro" id="IPR056238">
    <property type="entry name" value="YunG-like"/>
</dbReference>
<dbReference type="RefSeq" id="WP_050771614.1">
    <property type="nucleotide sequence ID" value="NZ_CP048751.1"/>
</dbReference>
<proteinExistence type="predicted"/>
<sequence>MALALNELEGRLKSAWSVETATTWTRDNPALGQCSVTALVVNDLLGGRILKTRVGPNYHFYNLIDDTRIDLTSSQFGGQIAYEDLPASRDDAFGDTTFKQYQALRRALFLETHSAGCCSFPTLG</sequence>
<evidence type="ECO:0000313" key="2">
    <source>
        <dbReference type="Proteomes" id="UP000501325"/>
    </source>
</evidence>
<dbReference type="Pfam" id="PF24585">
    <property type="entry name" value="YunG"/>
    <property type="match status" value="1"/>
</dbReference>
<organism evidence="1 2">
    <name type="scientific">Brevundimonas mediterranea</name>
    <dbReference type="NCBI Taxonomy" id="74329"/>
    <lineage>
        <taxon>Bacteria</taxon>
        <taxon>Pseudomonadati</taxon>
        <taxon>Pseudomonadota</taxon>
        <taxon>Alphaproteobacteria</taxon>
        <taxon>Caulobacterales</taxon>
        <taxon>Caulobacteraceae</taxon>
        <taxon>Brevundimonas</taxon>
    </lineage>
</organism>
<dbReference type="EMBL" id="CP048751">
    <property type="protein sequence ID" value="QIH71647.1"/>
    <property type="molecule type" value="Genomic_DNA"/>
</dbReference>
<evidence type="ECO:0000313" key="1">
    <source>
        <dbReference type="EMBL" id="QIH71647.1"/>
    </source>
</evidence>
<dbReference type="Proteomes" id="UP000501325">
    <property type="component" value="Chromosome"/>
</dbReference>